<gene>
    <name evidence="3" type="ORF">DRF62_04985</name>
</gene>
<organism evidence="3 4">
    <name type="scientific">Chryseobacterium piscium</name>
    <dbReference type="NCBI Taxonomy" id="333702"/>
    <lineage>
        <taxon>Bacteria</taxon>
        <taxon>Pseudomonadati</taxon>
        <taxon>Bacteroidota</taxon>
        <taxon>Flavobacteriia</taxon>
        <taxon>Flavobacteriales</taxon>
        <taxon>Weeksellaceae</taxon>
        <taxon>Chryseobacterium group</taxon>
        <taxon>Chryseobacterium</taxon>
    </lineage>
</organism>
<dbReference type="AlphaFoldDB" id="A0A3D9BR19"/>
<evidence type="ECO:0000313" key="4">
    <source>
        <dbReference type="Proteomes" id="UP000256512"/>
    </source>
</evidence>
<keyword evidence="4" id="KW-1185">Reference proteome</keyword>
<dbReference type="NCBIfam" id="TIGR03696">
    <property type="entry name" value="Rhs_assc_core"/>
    <property type="match status" value="1"/>
</dbReference>
<evidence type="ECO:0000313" key="3">
    <source>
        <dbReference type="EMBL" id="REC55978.1"/>
    </source>
</evidence>
<comment type="caution">
    <text evidence="3">The sequence shown here is derived from an EMBL/GenBank/DDBJ whole genome shotgun (WGS) entry which is preliminary data.</text>
</comment>
<sequence length="1248" mass="138793">MAICYQPMLKHTNMKKILSIFGLWVAAAVSAQGNLTTTENYIYSKTCLNGDCTKVSESVQYFDSFGRPFQAVSIKASPTGKDMVQHIPYDSHGRTVDSWYPVPMSTLNGAVQDTAAVKTNAVSVYGDNRPFSHSVLENSPLSRVLGSIAPGQDWQSHPSTVQYNTNTTGEVKKYTVSSSWLEGRTEAVPSENGTYAGGILIKNTVTDEDQNTSVQYKNKEGQVVLTRKGVGTALVTDTYYVYNEYSQLVYVIPPMAVNTVLSETVLDNLCYQYRYDGWNRMVEKKLPGKGWEYIVYDKQNRPVLSQDAVLRTTNNSFGTRGWMFTKYDQYGRAVYTGFFANTATRQTMQNALNNMSANAGNNEKRSTTPIIQNGTEIYYTKEAFPTGSMTILSINYYDTYPHLPADVNIPDYIINQEQKVLNNAAGAVVTTQGLATASYVKNIEDNGWTKTFLWYDNQARPVGTHSINHLGGYTKTSSEIDFAGLVKRSIIQHKRLAADTEKLITQTYDYDNQGRLLVQKHQIDAQPEEILTRNEYNELSQLKTKKVGGTVISQPLQTLDYSYNMRGWLTAVNDPDNLGTDLFAYRVKYNTVEGLQTPNTDYPGLKVKPKYNGSIVEVDWKTSTQENEPLKRYGYSYDALNRLSAGFYQKAGSETGKEYFEMADYDLNGNMMHLKRSEGMLAGASIATLIDNLKYDYTGNRLTKVTDEQQNPSGYPFLAVPNTITYDDNGNMKSHMDKGISSIQYNYLNLPKQITENAQVTNYVYRADGTKVKKLFGDIETNYLDGFQYKSTKPSEGSADGGFVIVDPNEVAVMKLRIIPTSEGYFDVLTNQYIYNYTDHLGNVRLSYSDSNKDGLIQPRQYQSLICNFSPAGNICYQGWKPGEIVEVNNYYPFGLMHNYTATTQNAYQYKYNGKELQETGMYDYGARMYMPDIGRWGVVDHLAEVMRRYSPYNYAFDNPINFIDPDGNAPYNPKDFYGSNSAFSNDFDPNTTIYGNGSFGGYKYYEMGFDYNGAGGNGGTNPKSTFWQDVKSFFGSIFGGKKKESVTAALGTAGVIRPIEVGTLISDGVVADVVAGLEATLAGVTSTTVLTVGAVFSPIMVGAPTTKWTMDIPKDIPITTTGEPQKTITLYRGISSKAKGSMYFEAVQGIAIPNGFRQVASTWGPHSDMELHAGGDNYSIWTSWTSSKSTARDFATGNAFYENGVHGIILSKTFNFGQAFPNPFSLGEAEWLVPGVTYGAAVQYVSP</sequence>
<feature type="signal peptide" evidence="1">
    <location>
        <begin position="1"/>
        <end position="31"/>
    </location>
</feature>
<dbReference type="EMBL" id="QNVS01000009">
    <property type="protein sequence ID" value="REC55978.1"/>
    <property type="molecule type" value="Genomic_DNA"/>
</dbReference>
<dbReference type="PANTHER" id="PTHR32305">
    <property type="match status" value="1"/>
</dbReference>
<proteinExistence type="predicted"/>
<feature type="domain" description="DUF6443" evidence="2">
    <location>
        <begin position="44"/>
        <end position="165"/>
    </location>
</feature>
<evidence type="ECO:0000259" key="2">
    <source>
        <dbReference type="Pfam" id="PF20041"/>
    </source>
</evidence>
<accession>A0A3D9BR19</accession>
<dbReference type="InterPro" id="IPR022385">
    <property type="entry name" value="Rhs_assc_core"/>
</dbReference>
<dbReference type="Proteomes" id="UP000256512">
    <property type="component" value="Unassembled WGS sequence"/>
</dbReference>
<evidence type="ECO:0000256" key="1">
    <source>
        <dbReference type="SAM" id="SignalP"/>
    </source>
</evidence>
<protein>
    <submittedName>
        <fullName evidence="3">RHS repeat-associated core domain-containing protein</fullName>
    </submittedName>
</protein>
<dbReference type="InterPro" id="IPR045619">
    <property type="entry name" value="DUF6443"/>
</dbReference>
<keyword evidence="1" id="KW-0732">Signal</keyword>
<dbReference type="Gene3D" id="2.180.10.10">
    <property type="entry name" value="RHS repeat-associated core"/>
    <property type="match status" value="1"/>
</dbReference>
<name>A0A3D9BR19_9FLAO</name>
<dbReference type="InterPro" id="IPR050708">
    <property type="entry name" value="T6SS_VgrG/RHS"/>
</dbReference>
<reference evidence="3 4" key="1">
    <citation type="journal article" date="2006" name="Int. J. Syst. Evol. Microbiol.">
        <title>Chryseobacterium piscium sp. nov., isolated from fish of the South Atlantic Ocean off South Africa.</title>
        <authorList>
            <person name="de Beer H."/>
            <person name="Hugo C.J."/>
            <person name="Jooste P.J."/>
            <person name="Vancanneyt M."/>
            <person name="Coenye T."/>
            <person name="Vandamme P."/>
        </authorList>
    </citation>
    <scope>NUCLEOTIDE SEQUENCE [LARGE SCALE GENOMIC DNA]</scope>
    <source>
        <strain evidence="3 4">CCUG 51923</strain>
    </source>
</reference>
<dbReference type="PANTHER" id="PTHR32305:SF15">
    <property type="entry name" value="PROTEIN RHSA-RELATED"/>
    <property type="match status" value="1"/>
</dbReference>
<feature type="chain" id="PRO_5017560980" evidence="1">
    <location>
        <begin position="32"/>
        <end position="1248"/>
    </location>
</feature>
<dbReference type="Pfam" id="PF20041">
    <property type="entry name" value="DUF6443"/>
    <property type="match status" value="1"/>
</dbReference>